<evidence type="ECO:0000313" key="3">
    <source>
        <dbReference type="Proteomes" id="UP000177817"/>
    </source>
</evidence>
<sequence>MQKNSPKPTKEVTSLVKALENKGIKVECEYWDGHKHIDIGILSAKIYIEIDGLQHYTNADQIKRDFKRDHFSDGDDFRTIHIPNELIKEHLEKIADAISQVVVERQWDKNIN</sequence>
<dbReference type="InterPro" id="IPR011335">
    <property type="entry name" value="Restrct_endonuc-II-like"/>
</dbReference>
<protein>
    <recommendedName>
        <fullName evidence="1">DUF559 domain-containing protein</fullName>
    </recommendedName>
</protein>
<reference evidence="2 3" key="1">
    <citation type="journal article" date="2016" name="Nat. Commun.">
        <title>Thousands of microbial genomes shed light on interconnected biogeochemical processes in an aquifer system.</title>
        <authorList>
            <person name="Anantharaman K."/>
            <person name="Brown C.T."/>
            <person name="Hug L.A."/>
            <person name="Sharon I."/>
            <person name="Castelle C.J."/>
            <person name="Probst A.J."/>
            <person name="Thomas B.C."/>
            <person name="Singh A."/>
            <person name="Wilkins M.J."/>
            <person name="Karaoz U."/>
            <person name="Brodie E.L."/>
            <person name="Williams K.H."/>
            <person name="Hubbard S.S."/>
            <person name="Banfield J.F."/>
        </authorList>
    </citation>
    <scope>NUCLEOTIDE SEQUENCE [LARGE SCALE GENOMIC DNA]</scope>
</reference>
<dbReference type="Pfam" id="PF04480">
    <property type="entry name" value="DUF559"/>
    <property type="match status" value="1"/>
</dbReference>
<dbReference type="Gene3D" id="3.40.960.10">
    <property type="entry name" value="VSR Endonuclease"/>
    <property type="match status" value="1"/>
</dbReference>
<gene>
    <name evidence="2" type="ORF">A2677_01420</name>
</gene>
<organism evidence="2 3">
    <name type="scientific">Candidatus Komeilibacteria bacterium RIFCSPHIGHO2_01_FULL_52_14</name>
    <dbReference type="NCBI Taxonomy" id="1798549"/>
    <lineage>
        <taxon>Bacteria</taxon>
        <taxon>Candidatus Komeiliibacteriota</taxon>
    </lineage>
</organism>
<dbReference type="AlphaFoldDB" id="A0A1G2BM97"/>
<dbReference type="SUPFAM" id="SSF52980">
    <property type="entry name" value="Restriction endonuclease-like"/>
    <property type="match status" value="1"/>
</dbReference>
<evidence type="ECO:0000313" key="2">
    <source>
        <dbReference type="EMBL" id="OGY90281.1"/>
    </source>
</evidence>
<evidence type="ECO:0000259" key="1">
    <source>
        <dbReference type="Pfam" id="PF04480"/>
    </source>
</evidence>
<dbReference type="Proteomes" id="UP000177817">
    <property type="component" value="Unassembled WGS sequence"/>
</dbReference>
<name>A0A1G2BM97_9BACT</name>
<accession>A0A1G2BM97</accession>
<feature type="domain" description="DUF559" evidence="1">
    <location>
        <begin position="14"/>
        <end position="101"/>
    </location>
</feature>
<dbReference type="InterPro" id="IPR007569">
    <property type="entry name" value="DUF559"/>
</dbReference>
<proteinExistence type="predicted"/>
<dbReference type="EMBL" id="MHKK01000013">
    <property type="protein sequence ID" value="OGY90281.1"/>
    <property type="molecule type" value="Genomic_DNA"/>
</dbReference>
<comment type="caution">
    <text evidence="2">The sequence shown here is derived from an EMBL/GenBank/DDBJ whole genome shotgun (WGS) entry which is preliminary data.</text>
</comment>